<dbReference type="Proteomes" id="UP000663651">
    <property type="component" value="Chromosome"/>
</dbReference>
<name>A0ABX7Q0C4_9BACT</name>
<keyword evidence="3" id="KW-1185">Reference proteome</keyword>
<dbReference type="RefSeq" id="WP_207162663.1">
    <property type="nucleotide sequence ID" value="NZ_CP071382.1"/>
</dbReference>
<dbReference type="EMBL" id="CP071382">
    <property type="protein sequence ID" value="QSV44849.1"/>
    <property type="molecule type" value="Genomic_DNA"/>
</dbReference>
<sequence>MDNDSIERIEELFKHHIGVLSEDFQHKLDLVVEGQQMLAEKLELTGTELKDEIRKVDQRLTMVEAQLEQKIDAVAAELSAHRADTEAHHGMYRVKEG</sequence>
<evidence type="ECO:0000256" key="1">
    <source>
        <dbReference type="SAM" id="Coils"/>
    </source>
</evidence>
<organism evidence="2 3">
    <name type="scientific">Geobacter benzoatilyticus</name>
    <dbReference type="NCBI Taxonomy" id="2815309"/>
    <lineage>
        <taxon>Bacteria</taxon>
        <taxon>Pseudomonadati</taxon>
        <taxon>Thermodesulfobacteriota</taxon>
        <taxon>Desulfuromonadia</taxon>
        <taxon>Geobacterales</taxon>
        <taxon>Geobacteraceae</taxon>
        <taxon>Geobacter</taxon>
    </lineage>
</organism>
<evidence type="ECO:0000313" key="2">
    <source>
        <dbReference type="EMBL" id="QSV44849.1"/>
    </source>
</evidence>
<protein>
    <submittedName>
        <fullName evidence="2">Uncharacterized protein</fullName>
    </submittedName>
</protein>
<evidence type="ECO:0000313" key="3">
    <source>
        <dbReference type="Proteomes" id="UP000663651"/>
    </source>
</evidence>
<gene>
    <name evidence="2" type="ORF">JZM60_11870</name>
</gene>
<accession>A0ABX7Q0C4</accession>
<feature type="coiled-coil region" evidence="1">
    <location>
        <begin position="39"/>
        <end position="84"/>
    </location>
</feature>
<reference evidence="2 3" key="1">
    <citation type="submission" date="2021-03" db="EMBL/GenBank/DDBJ databases">
        <title>Geobacter metallireducens gen. nov. sp. nov., a microorganism capable of coupling the complete oxidation of organic compounds to the reduction of iron and other metals.</title>
        <authorList>
            <person name="Li Y."/>
        </authorList>
    </citation>
    <scope>NUCLEOTIDE SEQUENCE [LARGE SCALE GENOMIC DNA]</scope>
    <source>
        <strain evidence="2 3">Jerry-YX</strain>
    </source>
</reference>
<proteinExistence type="predicted"/>
<keyword evidence="1" id="KW-0175">Coiled coil</keyword>